<dbReference type="AlphaFoldDB" id="A0A3D4SYN5"/>
<keyword evidence="3" id="KW-0547">Nucleotide-binding</keyword>
<keyword evidence="3" id="KW-0347">Helicase</keyword>
<dbReference type="GO" id="GO:0004386">
    <property type="term" value="F:helicase activity"/>
    <property type="evidence" value="ECO:0007669"/>
    <property type="project" value="UniProtKB-KW"/>
</dbReference>
<dbReference type="EMBL" id="DQID01000168">
    <property type="protein sequence ID" value="HCT14406.1"/>
    <property type="molecule type" value="Genomic_DNA"/>
</dbReference>
<dbReference type="GO" id="GO:0008270">
    <property type="term" value="F:zinc ion binding"/>
    <property type="evidence" value="ECO:0007669"/>
    <property type="project" value="UniProtKB-KW"/>
</dbReference>
<dbReference type="InterPro" id="IPR007527">
    <property type="entry name" value="Znf_SWIM"/>
</dbReference>
<gene>
    <name evidence="3" type="ORF">DIW82_06340</name>
</gene>
<evidence type="ECO:0000313" key="3">
    <source>
        <dbReference type="EMBL" id="HCT14406.1"/>
    </source>
</evidence>
<keyword evidence="1" id="KW-0862">Zinc</keyword>
<evidence type="ECO:0000259" key="2">
    <source>
        <dbReference type="PROSITE" id="PS50966"/>
    </source>
</evidence>
<reference evidence="3 4" key="1">
    <citation type="journal article" date="2018" name="Nat. Biotechnol.">
        <title>A standardized bacterial taxonomy based on genome phylogeny substantially revises the tree of life.</title>
        <authorList>
            <person name="Parks D.H."/>
            <person name="Chuvochina M."/>
            <person name="Waite D.W."/>
            <person name="Rinke C."/>
            <person name="Skarshewski A."/>
            <person name="Chaumeil P.A."/>
            <person name="Hugenholtz P."/>
        </authorList>
    </citation>
    <scope>NUCLEOTIDE SEQUENCE [LARGE SCALE GENOMIC DNA]</scope>
    <source>
        <strain evidence="3">UBA11247</strain>
    </source>
</reference>
<accession>A0A3D4SYN5</accession>
<feature type="domain" description="SWIM-type" evidence="2">
    <location>
        <begin position="66"/>
        <end position="101"/>
    </location>
</feature>
<proteinExistence type="predicted"/>
<dbReference type="STRING" id="863239.GCA_000213935_02476"/>
<evidence type="ECO:0000256" key="1">
    <source>
        <dbReference type="PROSITE-ProRule" id="PRU00325"/>
    </source>
</evidence>
<organism evidence="3 4">
    <name type="scientific">Corynebacterium nuruki</name>
    <dbReference type="NCBI Taxonomy" id="1032851"/>
    <lineage>
        <taxon>Bacteria</taxon>
        <taxon>Bacillati</taxon>
        <taxon>Actinomycetota</taxon>
        <taxon>Actinomycetes</taxon>
        <taxon>Mycobacteriales</taxon>
        <taxon>Corynebacteriaceae</taxon>
        <taxon>Corynebacterium</taxon>
    </lineage>
</organism>
<keyword evidence="1" id="KW-0863">Zinc-finger</keyword>
<keyword evidence="1" id="KW-0479">Metal-binding</keyword>
<sequence length="616" mass="67580">MRRMARHTVTTSLLDLIRTTTSDRTCDEALTVFDMGGVVSAGSETIPDGTVHFFDVLSSPAAATAEEVTVVQARGLLRATECSCPSTVPCVHEAAALLALDAAGALQIGDAGAASGTVDAPVVPPWRQILDEVLPPVREEESPVGKLCLFVDRQGLSVRIRPGEKGRKGGWIKGTMGWDRVPYARVGREVTALLETLYELSFQGYDRYGRGYGFAGEWLPLEHLDDPQLWEHLRFLHDAGVELLTWEGRVPVDLSDAPAALQAGITEGPDAALRVAGELTVAGEPVVDRPGTDHLFLGNPATTLAVVQSGPRHQQITLHRVTEPVTRDMAVLADHVRDLQVTAADRAEFESDYLPRIRNLLAVTSPDGSYTPPEPRRAVLVIEVSPVLDEAEMLTGVRLTQRWDRSGGVDDRVHEEAVLQSVRDLDGPPLEPSMSRHQAVPFLAETLPRLLELDHVRVEVTAPIPEFRRAGEDPTVTVRTAGDVDNDWFDLRVTVSIAGEDVNFADLFRALTLREPLFILPSGTYFPLDIPEFDQLRRIIDEARTLNDVGPTGLRISRYQVDMWEELVRSGLVQAQDHAWWQRIRELVADGSAVDGPARPVPSGLAATLRDYQVRG</sequence>
<comment type="caution">
    <text evidence="3">The sequence shown here is derived from an EMBL/GenBank/DDBJ whole genome shotgun (WGS) entry which is preliminary data.</text>
</comment>
<keyword evidence="3" id="KW-0378">Hydrolase</keyword>
<evidence type="ECO:0000313" key="4">
    <source>
        <dbReference type="Proteomes" id="UP000261739"/>
    </source>
</evidence>
<dbReference type="Proteomes" id="UP000261739">
    <property type="component" value="Unassembled WGS sequence"/>
</dbReference>
<feature type="non-terminal residue" evidence="3">
    <location>
        <position position="616"/>
    </location>
</feature>
<protein>
    <submittedName>
        <fullName evidence="3">DNA/RNA helicase</fullName>
    </submittedName>
</protein>
<dbReference type="PROSITE" id="PS50966">
    <property type="entry name" value="ZF_SWIM"/>
    <property type="match status" value="1"/>
</dbReference>
<name>A0A3D4SYN5_9CORY</name>
<keyword evidence="3" id="KW-0067">ATP-binding</keyword>